<keyword evidence="2" id="KW-1185">Reference proteome</keyword>
<comment type="caution">
    <text evidence="1">The sequence shown here is derived from an EMBL/GenBank/DDBJ whole genome shotgun (WGS) entry which is preliminary data.</text>
</comment>
<name>A0ACC2D829_DIPCM</name>
<proteinExistence type="predicted"/>
<sequence length="774" mass="83826">MDFSLGSMVSSGNAAGASEKSLASIASEMGEPRQLQQRMLSNSAMSPGSAGEMFIPSSSLKQRRSASELDSPDPRDDHMGPLKLTRTDSFSNRSQQDVKMMQPGSSGCYPALRNASTLPDARMSCSPTTSRLSEDALLNTESSYAAESRLLRGGDSLMSSAAAFLAGQSTPLRYFPSFQHDSYVQQHRPTSGSDQTGTNAGLPLVMGREGLMHVGLHETAIFCGRHLFTATQWAELEHQALIFKYIMHGAPVPPELLLPIRRSLATMSGIPLPSQNIGNAGWGSFQLGVTGNVDPEPGRCRRTDGKKWRCSRPVVAEQKYCERHVHRGRHRKKAAEAQNASAAPSPSPKAASSPSAGRDISQNSPLVAETHHTLKPSSSPIASHDPHMINRTLSAQNLAAAGGIAVGTTSAGSLTCNQFPLPLHSASSLPSSKDHRFMNGINKANFGLRPEQLVSDFSGSTRELVDQSHHLSPALPSNQQLSWHLQSQKMPPSTVLKHSSSYFLQQDSEHDMKCFQGHEEMAYMADARRLNMLIGQHQHQHQLQQQQQQHHHSSSLFPSEPLNDDSKPPEGQPLRHFFDDWPRTRDSSTLSWSDAEEEKPKVNGSSTQLSISIPTHSSEIPASDSPTRGKTMFSPLRLSMLRNAEDVADPTHMGLGVGMGLGISSSHRQASWFPRALEHGVGGPLAEVLQSGAPHPGKKTSLNFLRELEWDANPNETPHIASPTGVLQKVTLGTCFSDSSSNASSPGSVRTEHAIAENQRLAPVLTNCSSRLST</sequence>
<accession>A0ACC2D829</accession>
<evidence type="ECO:0000313" key="1">
    <source>
        <dbReference type="EMBL" id="KAJ7550314.1"/>
    </source>
</evidence>
<organism evidence="1 2">
    <name type="scientific">Diphasiastrum complanatum</name>
    <name type="common">Issler's clubmoss</name>
    <name type="synonym">Lycopodium complanatum</name>
    <dbReference type="NCBI Taxonomy" id="34168"/>
    <lineage>
        <taxon>Eukaryota</taxon>
        <taxon>Viridiplantae</taxon>
        <taxon>Streptophyta</taxon>
        <taxon>Embryophyta</taxon>
        <taxon>Tracheophyta</taxon>
        <taxon>Lycopodiopsida</taxon>
        <taxon>Lycopodiales</taxon>
        <taxon>Lycopodiaceae</taxon>
        <taxon>Lycopodioideae</taxon>
        <taxon>Diphasiastrum</taxon>
    </lineage>
</organism>
<dbReference type="EMBL" id="CM055098">
    <property type="protein sequence ID" value="KAJ7550314.1"/>
    <property type="molecule type" value="Genomic_DNA"/>
</dbReference>
<evidence type="ECO:0000313" key="2">
    <source>
        <dbReference type="Proteomes" id="UP001162992"/>
    </source>
</evidence>
<dbReference type="Proteomes" id="UP001162992">
    <property type="component" value="Chromosome 7"/>
</dbReference>
<protein>
    <submittedName>
        <fullName evidence="1">Uncharacterized protein</fullName>
    </submittedName>
</protein>
<gene>
    <name evidence="1" type="ORF">O6H91_07G094500</name>
</gene>
<reference evidence="2" key="1">
    <citation type="journal article" date="2024" name="Proc. Natl. Acad. Sci. U.S.A.">
        <title>Extraordinary preservation of gene collinearity over three hundred million years revealed in homosporous lycophytes.</title>
        <authorList>
            <person name="Li C."/>
            <person name="Wickell D."/>
            <person name="Kuo L.Y."/>
            <person name="Chen X."/>
            <person name="Nie B."/>
            <person name="Liao X."/>
            <person name="Peng D."/>
            <person name="Ji J."/>
            <person name="Jenkins J."/>
            <person name="Williams M."/>
            <person name="Shu S."/>
            <person name="Plott C."/>
            <person name="Barry K."/>
            <person name="Rajasekar S."/>
            <person name="Grimwood J."/>
            <person name="Han X."/>
            <person name="Sun S."/>
            <person name="Hou Z."/>
            <person name="He W."/>
            <person name="Dai G."/>
            <person name="Sun C."/>
            <person name="Schmutz J."/>
            <person name="Leebens-Mack J.H."/>
            <person name="Li F.W."/>
            <person name="Wang L."/>
        </authorList>
    </citation>
    <scope>NUCLEOTIDE SEQUENCE [LARGE SCALE GENOMIC DNA]</scope>
    <source>
        <strain evidence="2">cv. PW_Plant_1</strain>
    </source>
</reference>